<name>A0AAE1JVF4_9FABA</name>
<dbReference type="SMART" id="SM00353">
    <property type="entry name" value="HLH"/>
    <property type="match status" value="1"/>
</dbReference>
<proteinExistence type="predicted"/>
<evidence type="ECO:0000313" key="9">
    <source>
        <dbReference type="Proteomes" id="UP001293593"/>
    </source>
</evidence>
<sequence>MGDLYGYGKSNFILPPSSSSSTSPSDEFSLFLHQILLPTSSATVPPPSSLLTHHMPENAPNISEHENASLLYPSSLLQDVISGFDSASKNHAFLSSYIKGGSAANVSSSSVGVSGDETDEYDCDSEGDTVEAMVAKSVPPRRSSKRSRAAEIHNLSEKRRRSRINEKLKALQNLIPNSNKTDKASMLDEAIEYLKQLQLQVQMLSLRNGLNMLPVGFAEGLQPLYLSQMRVEYGEEEEENGSCPLNFTATNKRSVPSPSNIINSETPFGLDSQIIRHLRPFELTTSSSEQICRENILQHQQLIAEDSNTNPFGDSQAVREFESGTLATVSLSFDNKQNNRSEGELKACIARD</sequence>
<dbReference type="EMBL" id="JAWXYG010000010">
    <property type="protein sequence ID" value="KAK4260089.1"/>
    <property type="molecule type" value="Genomic_DNA"/>
</dbReference>
<feature type="compositionally biased region" description="Basic and acidic residues" evidence="6">
    <location>
        <begin position="148"/>
        <end position="159"/>
    </location>
</feature>
<dbReference type="CDD" id="cd11445">
    <property type="entry name" value="bHLH_AtPIF_like"/>
    <property type="match status" value="1"/>
</dbReference>
<evidence type="ECO:0000256" key="6">
    <source>
        <dbReference type="SAM" id="MobiDB-lite"/>
    </source>
</evidence>
<dbReference type="GO" id="GO:0003677">
    <property type="term" value="F:DNA binding"/>
    <property type="evidence" value="ECO:0007669"/>
    <property type="project" value="UniProtKB-KW"/>
</dbReference>
<feature type="domain" description="BHLH" evidence="7">
    <location>
        <begin position="148"/>
        <end position="197"/>
    </location>
</feature>
<dbReference type="PANTHER" id="PTHR45855">
    <property type="entry name" value="TRANSCRIPTION FACTOR PIF1-RELATED"/>
    <property type="match status" value="1"/>
</dbReference>
<keyword evidence="3" id="KW-0238">DNA-binding</keyword>
<dbReference type="FunFam" id="4.10.280.10:FF:000004">
    <property type="entry name" value="Basic helix-loop-helix transcription factor"/>
    <property type="match status" value="1"/>
</dbReference>
<dbReference type="Pfam" id="PF00010">
    <property type="entry name" value="HLH"/>
    <property type="match status" value="1"/>
</dbReference>
<protein>
    <recommendedName>
        <fullName evidence="7">BHLH domain-containing protein</fullName>
    </recommendedName>
</protein>
<evidence type="ECO:0000313" key="8">
    <source>
        <dbReference type="EMBL" id="KAK4260089.1"/>
    </source>
</evidence>
<evidence type="ECO:0000256" key="3">
    <source>
        <dbReference type="ARBA" id="ARBA00023125"/>
    </source>
</evidence>
<keyword evidence="5" id="KW-0539">Nucleus</keyword>
<keyword evidence="4" id="KW-0804">Transcription</keyword>
<dbReference type="InterPro" id="IPR047265">
    <property type="entry name" value="PIF1-like_bHLH"/>
</dbReference>
<dbReference type="PANTHER" id="PTHR45855:SF73">
    <property type="entry name" value="TRANSCRIPTION FACTOR SPATULA"/>
    <property type="match status" value="1"/>
</dbReference>
<dbReference type="InterPro" id="IPR031066">
    <property type="entry name" value="bHLH_ALC-like_plant"/>
</dbReference>
<reference evidence="8" key="1">
    <citation type="submission" date="2023-10" db="EMBL/GenBank/DDBJ databases">
        <title>Chromosome-level genome of the transformable northern wattle, Acacia crassicarpa.</title>
        <authorList>
            <person name="Massaro I."/>
            <person name="Sinha N.R."/>
            <person name="Poethig S."/>
            <person name="Leichty A.R."/>
        </authorList>
    </citation>
    <scope>NUCLEOTIDE SEQUENCE</scope>
    <source>
        <strain evidence="8">Acra3RX</strain>
        <tissue evidence="8">Leaf</tissue>
    </source>
</reference>
<comment type="subcellular location">
    <subcellularLocation>
        <location evidence="1">Nucleus</location>
    </subcellularLocation>
</comment>
<evidence type="ECO:0000256" key="1">
    <source>
        <dbReference type="ARBA" id="ARBA00004123"/>
    </source>
</evidence>
<keyword evidence="2" id="KW-0805">Transcription regulation</keyword>
<accession>A0AAE1JVF4</accession>
<comment type="caution">
    <text evidence="8">The sequence shown here is derived from an EMBL/GenBank/DDBJ whole genome shotgun (WGS) entry which is preliminary data.</text>
</comment>
<dbReference type="Proteomes" id="UP001293593">
    <property type="component" value="Unassembled WGS sequence"/>
</dbReference>
<feature type="region of interest" description="Disordered" evidence="6">
    <location>
        <begin position="139"/>
        <end position="159"/>
    </location>
</feature>
<dbReference type="Gene3D" id="4.10.280.10">
    <property type="entry name" value="Helix-loop-helix DNA-binding domain"/>
    <property type="match status" value="1"/>
</dbReference>
<evidence type="ECO:0000256" key="4">
    <source>
        <dbReference type="ARBA" id="ARBA00023163"/>
    </source>
</evidence>
<organism evidence="8 9">
    <name type="scientific">Acacia crassicarpa</name>
    <name type="common">northern wattle</name>
    <dbReference type="NCBI Taxonomy" id="499986"/>
    <lineage>
        <taxon>Eukaryota</taxon>
        <taxon>Viridiplantae</taxon>
        <taxon>Streptophyta</taxon>
        <taxon>Embryophyta</taxon>
        <taxon>Tracheophyta</taxon>
        <taxon>Spermatophyta</taxon>
        <taxon>Magnoliopsida</taxon>
        <taxon>eudicotyledons</taxon>
        <taxon>Gunneridae</taxon>
        <taxon>Pentapetalae</taxon>
        <taxon>rosids</taxon>
        <taxon>fabids</taxon>
        <taxon>Fabales</taxon>
        <taxon>Fabaceae</taxon>
        <taxon>Caesalpinioideae</taxon>
        <taxon>mimosoid clade</taxon>
        <taxon>Acacieae</taxon>
        <taxon>Acacia</taxon>
    </lineage>
</organism>
<dbReference type="InterPro" id="IPR011598">
    <property type="entry name" value="bHLH_dom"/>
</dbReference>
<dbReference type="AlphaFoldDB" id="A0AAE1JVF4"/>
<dbReference type="GO" id="GO:0005634">
    <property type="term" value="C:nucleus"/>
    <property type="evidence" value="ECO:0007669"/>
    <property type="project" value="UniProtKB-SubCell"/>
</dbReference>
<dbReference type="GO" id="GO:0046983">
    <property type="term" value="F:protein dimerization activity"/>
    <property type="evidence" value="ECO:0007669"/>
    <property type="project" value="InterPro"/>
</dbReference>
<dbReference type="PROSITE" id="PS50888">
    <property type="entry name" value="BHLH"/>
    <property type="match status" value="1"/>
</dbReference>
<keyword evidence="9" id="KW-1185">Reference proteome</keyword>
<evidence type="ECO:0000259" key="7">
    <source>
        <dbReference type="PROSITE" id="PS50888"/>
    </source>
</evidence>
<dbReference type="InterPro" id="IPR036638">
    <property type="entry name" value="HLH_DNA-bd_sf"/>
</dbReference>
<evidence type="ECO:0000256" key="5">
    <source>
        <dbReference type="ARBA" id="ARBA00023242"/>
    </source>
</evidence>
<dbReference type="SUPFAM" id="SSF47459">
    <property type="entry name" value="HLH, helix-loop-helix DNA-binding domain"/>
    <property type="match status" value="1"/>
</dbReference>
<gene>
    <name evidence="8" type="ORF">QN277_003253</name>
</gene>
<evidence type="ECO:0000256" key="2">
    <source>
        <dbReference type="ARBA" id="ARBA00023015"/>
    </source>
</evidence>